<keyword evidence="5" id="KW-1185">Reference proteome</keyword>
<feature type="domain" description="GFO/IDH/MocA-like oxidoreductase" evidence="3">
    <location>
        <begin position="146"/>
        <end position="280"/>
    </location>
</feature>
<dbReference type="InterPro" id="IPR055170">
    <property type="entry name" value="GFO_IDH_MocA-like_dom"/>
</dbReference>
<dbReference type="Pfam" id="PF01408">
    <property type="entry name" value="GFO_IDH_MocA"/>
    <property type="match status" value="1"/>
</dbReference>
<gene>
    <name evidence="4" type="ORF">ACFSGJ_01435</name>
</gene>
<keyword evidence="1" id="KW-0560">Oxidoreductase</keyword>
<comment type="caution">
    <text evidence="4">The sequence shown here is derived from an EMBL/GenBank/DDBJ whole genome shotgun (WGS) entry which is preliminary data.</text>
</comment>
<protein>
    <submittedName>
        <fullName evidence="4">Gfo/Idh/MocA family protein</fullName>
    </submittedName>
</protein>
<dbReference type="PANTHER" id="PTHR43818">
    <property type="entry name" value="BCDNA.GH03377"/>
    <property type="match status" value="1"/>
</dbReference>
<evidence type="ECO:0000256" key="1">
    <source>
        <dbReference type="ARBA" id="ARBA00023002"/>
    </source>
</evidence>
<evidence type="ECO:0000313" key="4">
    <source>
        <dbReference type="EMBL" id="MFD1910874.1"/>
    </source>
</evidence>
<dbReference type="Proteomes" id="UP001597353">
    <property type="component" value="Unassembled WGS sequence"/>
</dbReference>
<reference evidence="5" key="1">
    <citation type="journal article" date="2019" name="Int. J. Syst. Evol. Microbiol.">
        <title>The Global Catalogue of Microorganisms (GCM) 10K type strain sequencing project: providing services to taxonomists for standard genome sequencing and annotation.</title>
        <authorList>
            <consortium name="The Broad Institute Genomics Platform"/>
            <consortium name="The Broad Institute Genome Sequencing Center for Infectious Disease"/>
            <person name="Wu L."/>
            <person name="Ma J."/>
        </authorList>
    </citation>
    <scope>NUCLEOTIDE SEQUENCE [LARGE SCALE GENOMIC DNA]</scope>
    <source>
        <strain evidence="5">CGMCC 4.7242</strain>
    </source>
</reference>
<dbReference type="Pfam" id="PF22725">
    <property type="entry name" value="GFO_IDH_MocA_C3"/>
    <property type="match status" value="1"/>
</dbReference>
<dbReference type="Gene3D" id="3.30.360.10">
    <property type="entry name" value="Dihydrodipicolinate Reductase, domain 2"/>
    <property type="match status" value="1"/>
</dbReference>
<evidence type="ECO:0000259" key="3">
    <source>
        <dbReference type="Pfam" id="PF22725"/>
    </source>
</evidence>
<dbReference type="RefSeq" id="WP_390258866.1">
    <property type="nucleotide sequence ID" value="NZ_JBHUGH010000001.1"/>
</dbReference>
<proteinExistence type="predicted"/>
<dbReference type="InterPro" id="IPR000683">
    <property type="entry name" value="Gfo/Idh/MocA-like_OxRdtase_N"/>
</dbReference>
<name>A0ABW4RZU8_9RHOB</name>
<dbReference type="SUPFAM" id="SSF55347">
    <property type="entry name" value="Glyceraldehyde-3-phosphate dehydrogenase-like, C-terminal domain"/>
    <property type="match status" value="1"/>
</dbReference>
<dbReference type="SUPFAM" id="SSF51735">
    <property type="entry name" value="NAD(P)-binding Rossmann-fold domains"/>
    <property type="match status" value="1"/>
</dbReference>
<accession>A0ABW4RZU8</accession>
<evidence type="ECO:0000259" key="2">
    <source>
        <dbReference type="Pfam" id="PF01408"/>
    </source>
</evidence>
<sequence>MTTTVLHPAPSPLSEAGSDRLRLGIVGCGNISLTYLTLAPLFRGIEVVACADLNPVVAQARADSFGIKAHSVDDLLADPAIDIVVNLTIPDAHFAVSRAALMAGKHVYSEKPLVLSMAEGLELRTLAAERGLRVGCAPDTFLGGSHQYARHLIDEGKIGDVVAGGAAVMSHGMEHWHPNPDFFFLPGGGPMLDLGPYYLSNLINMIGPVRRVAALANAPSPTRTITSEPRNGEVIPVRTPTNIHALLDFANGATFTISTSWDVWAHKRAHMELYGSEGSLFLPDPNFFGGAVEQAGRGGAIQPSAVWDHPFGVPNQTHGEGRQLANYRTAGLADMAAAIIDGRPHRCSLDLALHGIEVMTAILASGETGLFVAMETSCERPEALGPAEAQALLLPAA</sequence>
<organism evidence="4 5">
    <name type="scientific">Halodurantibacterium flavum</name>
    <dbReference type="NCBI Taxonomy" id="1382802"/>
    <lineage>
        <taxon>Bacteria</taxon>
        <taxon>Pseudomonadati</taxon>
        <taxon>Pseudomonadota</taxon>
        <taxon>Alphaproteobacteria</taxon>
        <taxon>Rhodobacterales</taxon>
        <taxon>Paracoccaceae</taxon>
        <taxon>Halodurantibacterium</taxon>
    </lineage>
</organism>
<dbReference type="PANTHER" id="PTHR43818:SF11">
    <property type="entry name" value="BCDNA.GH03377"/>
    <property type="match status" value="1"/>
</dbReference>
<dbReference type="InterPro" id="IPR036291">
    <property type="entry name" value="NAD(P)-bd_dom_sf"/>
</dbReference>
<feature type="domain" description="Gfo/Idh/MocA-like oxidoreductase N-terminal" evidence="2">
    <location>
        <begin position="22"/>
        <end position="135"/>
    </location>
</feature>
<dbReference type="Gene3D" id="3.40.50.720">
    <property type="entry name" value="NAD(P)-binding Rossmann-like Domain"/>
    <property type="match status" value="1"/>
</dbReference>
<evidence type="ECO:0000313" key="5">
    <source>
        <dbReference type="Proteomes" id="UP001597353"/>
    </source>
</evidence>
<dbReference type="InterPro" id="IPR050463">
    <property type="entry name" value="Gfo/Idh/MocA_oxidrdct_glycsds"/>
</dbReference>
<dbReference type="EMBL" id="JBHUGH010000001">
    <property type="protein sequence ID" value="MFD1910874.1"/>
    <property type="molecule type" value="Genomic_DNA"/>
</dbReference>